<organism evidence="1 2">
    <name type="scientific">Colletotrichum destructivum</name>
    <dbReference type="NCBI Taxonomy" id="34406"/>
    <lineage>
        <taxon>Eukaryota</taxon>
        <taxon>Fungi</taxon>
        <taxon>Dikarya</taxon>
        <taxon>Ascomycota</taxon>
        <taxon>Pezizomycotina</taxon>
        <taxon>Sordariomycetes</taxon>
        <taxon>Hypocreomycetidae</taxon>
        <taxon>Glomerellales</taxon>
        <taxon>Glomerellaceae</taxon>
        <taxon>Colletotrichum</taxon>
        <taxon>Colletotrichum destructivum species complex</taxon>
    </lineage>
</organism>
<dbReference type="AlphaFoldDB" id="A0AAX4J2D2"/>
<dbReference type="EMBL" id="CP137314">
    <property type="protein sequence ID" value="WQF89590.1"/>
    <property type="molecule type" value="Genomic_DNA"/>
</dbReference>
<sequence length="77" mass="8861">MGLLSTLRNTGSYLLLTIDLQLWKRFVSFRNSWHGYTLLNRLSGCVLPVTHNTFAMYSGNQCINRFPHQATPTWLTS</sequence>
<gene>
    <name evidence="1" type="ORF">CDEST_14604</name>
</gene>
<proteinExistence type="predicted"/>
<dbReference type="RefSeq" id="XP_062786811.1">
    <property type="nucleotide sequence ID" value="XM_062930760.1"/>
</dbReference>
<dbReference type="KEGG" id="cdet:87951104"/>
<dbReference type="Proteomes" id="UP001322277">
    <property type="component" value="Chromosome 10"/>
</dbReference>
<protein>
    <submittedName>
        <fullName evidence="1">Uncharacterized protein</fullName>
    </submittedName>
</protein>
<dbReference type="GeneID" id="87951104"/>
<accession>A0AAX4J2D2</accession>
<evidence type="ECO:0000313" key="2">
    <source>
        <dbReference type="Proteomes" id="UP001322277"/>
    </source>
</evidence>
<evidence type="ECO:0000313" key="1">
    <source>
        <dbReference type="EMBL" id="WQF89590.1"/>
    </source>
</evidence>
<reference evidence="2" key="1">
    <citation type="journal article" date="2023" name="bioRxiv">
        <title>Complete genome of the Medicago anthracnose fungus, Colletotrichum destructivum, reveals a mini-chromosome-like region within a core chromosome.</title>
        <authorList>
            <person name="Lapalu N."/>
            <person name="Simon A."/>
            <person name="Lu A."/>
            <person name="Plaumann P.-L."/>
            <person name="Amselem J."/>
            <person name="Pigne S."/>
            <person name="Auger A."/>
            <person name="Koch C."/>
            <person name="Dallery J.-F."/>
            <person name="O'Connell R.J."/>
        </authorList>
    </citation>
    <scope>NUCLEOTIDE SEQUENCE [LARGE SCALE GENOMIC DNA]</scope>
    <source>
        <strain evidence="2">CBS 520.97</strain>
    </source>
</reference>
<name>A0AAX4J2D2_9PEZI</name>
<keyword evidence="2" id="KW-1185">Reference proteome</keyword>